<comment type="caution">
    <text evidence="8">The sequence shown here is derived from an EMBL/GenBank/DDBJ whole genome shotgun (WGS) entry which is preliminary data.</text>
</comment>
<evidence type="ECO:0000256" key="5">
    <source>
        <dbReference type="ARBA" id="ARBA00022801"/>
    </source>
</evidence>
<evidence type="ECO:0000256" key="1">
    <source>
        <dbReference type="ARBA" id="ARBA00000707"/>
    </source>
</evidence>
<dbReference type="PROSITE" id="PS50957">
    <property type="entry name" value="JOSEPHIN"/>
    <property type="match status" value="1"/>
</dbReference>
<reference evidence="9" key="1">
    <citation type="journal article" date="2019" name="Curr. Biol.">
        <title>Genome Sequence of Striga asiatica Provides Insight into the Evolution of Plant Parasitism.</title>
        <authorList>
            <person name="Yoshida S."/>
            <person name="Kim S."/>
            <person name="Wafula E.K."/>
            <person name="Tanskanen J."/>
            <person name="Kim Y.M."/>
            <person name="Honaas L."/>
            <person name="Yang Z."/>
            <person name="Spallek T."/>
            <person name="Conn C.E."/>
            <person name="Ichihashi Y."/>
            <person name="Cheong K."/>
            <person name="Cui S."/>
            <person name="Der J.P."/>
            <person name="Gundlach H."/>
            <person name="Jiao Y."/>
            <person name="Hori C."/>
            <person name="Ishida J.K."/>
            <person name="Kasahara H."/>
            <person name="Kiba T."/>
            <person name="Kim M.S."/>
            <person name="Koo N."/>
            <person name="Laohavisit A."/>
            <person name="Lee Y.H."/>
            <person name="Lumba S."/>
            <person name="McCourt P."/>
            <person name="Mortimer J.C."/>
            <person name="Mutuku J.M."/>
            <person name="Nomura T."/>
            <person name="Sasaki-Sekimoto Y."/>
            <person name="Seto Y."/>
            <person name="Wang Y."/>
            <person name="Wakatake T."/>
            <person name="Sakakibara H."/>
            <person name="Demura T."/>
            <person name="Yamaguchi S."/>
            <person name="Yoneyama K."/>
            <person name="Manabe R.I."/>
            <person name="Nelson D.C."/>
            <person name="Schulman A.H."/>
            <person name="Timko M.P."/>
            <person name="dePamphilis C.W."/>
            <person name="Choi D."/>
            <person name="Shirasu K."/>
        </authorList>
    </citation>
    <scope>NUCLEOTIDE SEQUENCE [LARGE SCALE GENOMIC DNA]</scope>
    <source>
        <strain evidence="9">cv. UVA1</strain>
    </source>
</reference>
<dbReference type="PANTHER" id="PTHR13291:SF0">
    <property type="entry name" value="JOSEPHIN-LIKE PROTEIN"/>
    <property type="match status" value="1"/>
</dbReference>
<dbReference type="GO" id="GO:0006508">
    <property type="term" value="P:proteolysis"/>
    <property type="evidence" value="ECO:0007669"/>
    <property type="project" value="UniProtKB-KW"/>
</dbReference>
<keyword evidence="3" id="KW-0645">Protease</keyword>
<dbReference type="InterPro" id="IPR040053">
    <property type="entry name" value="JOSD1/2"/>
</dbReference>
<protein>
    <recommendedName>
        <fullName evidence="2">ubiquitinyl hydrolase 1</fullName>
        <ecNumber evidence="2">3.4.19.12</ecNumber>
    </recommendedName>
</protein>
<evidence type="ECO:0000256" key="2">
    <source>
        <dbReference type="ARBA" id="ARBA00012759"/>
    </source>
</evidence>
<evidence type="ECO:0000313" key="8">
    <source>
        <dbReference type="EMBL" id="GER55007.1"/>
    </source>
</evidence>
<accession>A0A5A7REA0</accession>
<dbReference type="EC" id="3.4.19.12" evidence="2"/>
<dbReference type="EMBL" id="BKCP01011625">
    <property type="protein sequence ID" value="GER55007.1"/>
    <property type="molecule type" value="Genomic_DNA"/>
</dbReference>
<dbReference type="Gene3D" id="3.90.70.40">
    <property type="match status" value="1"/>
</dbReference>
<feature type="domain" description="Josephin" evidence="7">
    <location>
        <begin position="5"/>
        <end position="183"/>
    </location>
</feature>
<evidence type="ECO:0000256" key="3">
    <source>
        <dbReference type="ARBA" id="ARBA00022670"/>
    </source>
</evidence>
<feature type="active site" evidence="6">
    <location>
        <position position="130"/>
    </location>
</feature>
<proteinExistence type="predicted"/>
<keyword evidence="4" id="KW-0833">Ubl conjugation pathway</keyword>
<feature type="active site" evidence="6">
    <location>
        <position position="145"/>
    </location>
</feature>
<dbReference type="PANTHER" id="PTHR13291">
    <property type="entry name" value="JOSEPHIN 1, 2"/>
    <property type="match status" value="1"/>
</dbReference>
<dbReference type="GO" id="GO:0016579">
    <property type="term" value="P:protein deubiquitination"/>
    <property type="evidence" value="ECO:0007669"/>
    <property type="project" value="InterPro"/>
</dbReference>
<evidence type="ECO:0000256" key="6">
    <source>
        <dbReference type="PROSITE-ProRule" id="PRU00331"/>
    </source>
</evidence>
<dbReference type="OrthoDB" id="422700at2759"/>
<dbReference type="GO" id="GO:0004843">
    <property type="term" value="F:cysteine-type deubiquitinase activity"/>
    <property type="evidence" value="ECO:0007669"/>
    <property type="project" value="UniProtKB-EC"/>
</dbReference>
<dbReference type="AlphaFoldDB" id="A0A5A7REA0"/>
<organism evidence="8 9">
    <name type="scientific">Striga asiatica</name>
    <name type="common">Asiatic witchweed</name>
    <name type="synonym">Buchnera asiatica</name>
    <dbReference type="NCBI Taxonomy" id="4170"/>
    <lineage>
        <taxon>Eukaryota</taxon>
        <taxon>Viridiplantae</taxon>
        <taxon>Streptophyta</taxon>
        <taxon>Embryophyta</taxon>
        <taxon>Tracheophyta</taxon>
        <taxon>Spermatophyta</taxon>
        <taxon>Magnoliopsida</taxon>
        <taxon>eudicotyledons</taxon>
        <taxon>Gunneridae</taxon>
        <taxon>Pentapetalae</taxon>
        <taxon>asterids</taxon>
        <taxon>lamiids</taxon>
        <taxon>Lamiales</taxon>
        <taxon>Orobanchaceae</taxon>
        <taxon>Buchnereae</taxon>
        <taxon>Striga</taxon>
    </lineage>
</organism>
<dbReference type="SMART" id="SM01246">
    <property type="entry name" value="Josephin"/>
    <property type="match status" value="1"/>
</dbReference>
<keyword evidence="5 6" id="KW-0378">Hydrolase</keyword>
<name>A0A5A7REA0_STRAF</name>
<evidence type="ECO:0000256" key="4">
    <source>
        <dbReference type="ARBA" id="ARBA00022786"/>
    </source>
</evidence>
<dbReference type="Proteomes" id="UP000325081">
    <property type="component" value="Unassembled WGS sequence"/>
</dbReference>
<dbReference type="InterPro" id="IPR006155">
    <property type="entry name" value="Josephin"/>
</dbReference>
<keyword evidence="9" id="KW-1185">Reference proteome</keyword>
<feature type="active site" evidence="6">
    <location>
        <position position="18"/>
    </location>
</feature>
<comment type="catalytic activity">
    <reaction evidence="1">
        <text>Thiol-dependent hydrolysis of ester, thioester, amide, peptide and isopeptide bonds formed by the C-terminal Gly of ubiquitin (a 76-residue protein attached to proteins as an intracellular targeting signal).</text>
        <dbReference type="EC" id="3.4.19.12"/>
    </reaction>
</comment>
<sequence length="183" mass="21434">MDTEMKFIYHERQKLQFCLLHSLNNLYQEKDAFTRANLNAVAEKLDLEDPNKSARTPLSVVFRSHHNVFTGNYDINVLIAALKERGKMVTWHDRRCGASSIDLDQPEDKLFGIIVNVPVRRYGGLWRSRHWIALRKIERIWYNLDSDFPTPYAFRNTDEIREFLDGVISSGGEVFLVKNMEEE</sequence>
<gene>
    <name evidence="8" type="ORF">STAS_32647</name>
</gene>
<dbReference type="Pfam" id="PF02099">
    <property type="entry name" value="Josephin"/>
    <property type="match status" value="1"/>
</dbReference>
<evidence type="ECO:0000259" key="7">
    <source>
        <dbReference type="PROSITE" id="PS50957"/>
    </source>
</evidence>
<evidence type="ECO:0000313" key="9">
    <source>
        <dbReference type="Proteomes" id="UP000325081"/>
    </source>
</evidence>